<protein>
    <submittedName>
        <fullName evidence="3">SDR family oxidoreductase</fullName>
    </submittedName>
</protein>
<dbReference type="PRINTS" id="PR00081">
    <property type="entry name" value="GDHRDH"/>
</dbReference>
<dbReference type="AlphaFoldDB" id="A0A411YH68"/>
<dbReference type="PANTHER" id="PTHR42879">
    <property type="entry name" value="3-OXOACYL-(ACYL-CARRIER-PROTEIN) REDUCTASE"/>
    <property type="match status" value="1"/>
</dbReference>
<dbReference type="SUPFAM" id="SSF51735">
    <property type="entry name" value="NAD(P)-binding Rossmann-fold domains"/>
    <property type="match status" value="1"/>
</dbReference>
<dbReference type="PROSITE" id="PS00061">
    <property type="entry name" value="ADH_SHORT"/>
    <property type="match status" value="1"/>
</dbReference>
<sequence>MTQSQTPDEPRVAVVTGAGQGLGKAIAASLQDSGHRVALVDLDADAAKAAAHELDPSEQATMAVSADVGDREAFAHALDEVGARWRRVDVLVNNAAASVMRSFWAIEPEEWDHVLGVNLRSVFLGCQLAGPLMREGGWGRIINLSSIAGQQGGAVMGAHYAASKAGILVLTKIVAQELAGSGVTVNALAPAAIDSPLLQGLGDDAIESLADKIPVGRVGRPEEVGALAAFLASEDAGYITGATLDINGGLHMR</sequence>
<evidence type="ECO:0000313" key="3">
    <source>
        <dbReference type="EMBL" id="QBI20412.1"/>
    </source>
</evidence>
<dbReference type="PRINTS" id="PR00080">
    <property type="entry name" value="SDRFAMILY"/>
</dbReference>
<dbReference type="Proteomes" id="UP000291469">
    <property type="component" value="Chromosome"/>
</dbReference>
<organism evidence="3 4">
    <name type="scientific">Egibacter rhizosphaerae</name>
    <dbReference type="NCBI Taxonomy" id="1670831"/>
    <lineage>
        <taxon>Bacteria</taxon>
        <taxon>Bacillati</taxon>
        <taxon>Actinomycetota</taxon>
        <taxon>Nitriliruptoria</taxon>
        <taxon>Egibacterales</taxon>
        <taxon>Egibacteraceae</taxon>
        <taxon>Egibacter</taxon>
    </lineage>
</organism>
<reference evidence="3 4" key="1">
    <citation type="submission" date="2019-01" db="EMBL/GenBank/DDBJ databases">
        <title>Egibacter rhizosphaerae EGI 80759T.</title>
        <authorList>
            <person name="Chen D.-D."/>
            <person name="Tian Y."/>
            <person name="Jiao J.-Y."/>
            <person name="Zhang X.-T."/>
            <person name="Zhang Y.-G."/>
            <person name="Zhang Y."/>
            <person name="Xiao M."/>
            <person name="Shu W.-S."/>
            <person name="Li W.-J."/>
        </authorList>
    </citation>
    <scope>NUCLEOTIDE SEQUENCE [LARGE SCALE GENOMIC DNA]</scope>
    <source>
        <strain evidence="3 4">EGI 80759</strain>
    </source>
</reference>
<dbReference type="KEGG" id="erz:ER308_13110"/>
<dbReference type="RefSeq" id="WP_131155409.1">
    <property type="nucleotide sequence ID" value="NZ_CP036402.1"/>
</dbReference>
<comment type="similarity">
    <text evidence="1">Belongs to the short-chain dehydrogenases/reductases (SDR) family.</text>
</comment>
<dbReference type="InterPro" id="IPR036291">
    <property type="entry name" value="NAD(P)-bd_dom_sf"/>
</dbReference>
<keyword evidence="2" id="KW-0560">Oxidoreductase</keyword>
<dbReference type="Gene3D" id="3.40.50.720">
    <property type="entry name" value="NAD(P)-binding Rossmann-like Domain"/>
    <property type="match status" value="1"/>
</dbReference>
<gene>
    <name evidence="3" type="ORF">ER308_13110</name>
</gene>
<dbReference type="OrthoDB" id="7064009at2"/>
<keyword evidence="4" id="KW-1185">Reference proteome</keyword>
<dbReference type="FunFam" id="3.40.50.720:FF:000173">
    <property type="entry name" value="3-oxoacyl-[acyl-carrier protein] reductase"/>
    <property type="match status" value="1"/>
</dbReference>
<dbReference type="Pfam" id="PF13561">
    <property type="entry name" value="adh_short_C2"/>
    <property type="match status" value="1"/>
</dbReference>
<dbReference type="InterPro" id="IPR020904">
    <property type="entry name" value="Sc_DH/Rdtase_CS"/>
</dbReference>
<proteinExistence type="inferred from homology"/>
<dbReference type="PANTHER" id="PTHR42879:SF2">
    <property type="entry name" value="3-OXOACYL-[ACYL-CARRIER-PROTEIN] REDUCTASE FABG"/>
    <property type="match status" value="1"/>
</dbReference>
<accession>A0A411YH68</accession>
<evidence type="ECO:0000256" key="1">
    <source>
        <dbReference type="ARBA" id="ARBA00006484"/>
    </source>
</evidence>
<dbReference type="InterPro" id="IPR002347">
    <property type="entry name" value="SDR_fam"/>
</dbReference>
<evidence type="ECO:0000256" key="2">
    <source>
        <dbReference type="ARBA" id="ARBA00023002"/>
    </source>
</evidence>
<dbReference type="InterPro" id="IPR050259">
    <property type="entry name" value="SDR"/>
</dbReference>
<dbReference type="EMBL" id="CP036402">
    <property type="protein sequence ID" value="QBI20412.1"/>
    <property type="molecule type" value="Genomic_DNA"/>
</dbReference>
<dbReference type="GO" id="GO:0016491">
    <property type="term" value="F:oxidoreductase activity"/>
    <property type="evidence" value="ECO:0007669"/>
    <property type="project" value="UniProtKB-KW"/>
</dbReference>
<dbReference type="GO" id="GO:0032787">
    <property type="term" value="P:monocarboxylic acid metabolic process"/>
    <property type="evidence" value="ECO:0007669"/>
    <property type="project" value="UniProtKB-ARBA"/>
</dbReference>
<name>A0A411YH68_9ACTN</name>
<evidence type="ECO:0000313" key="4">
    <source>
        <dbReference type="Proteomes" id="UP000291469"/>
    </source>
</evidence>